<keyword evidence="12" id="KW-1185">Reference proteome</keyword>
<organism evidence="11 12">
    <name type="scientific">Plasmodium gaboni</name>
    <dbReference type="NCBI Taxonomy" id="647221"/>
    <lineage>
        <taxon>Eukaryota</taxon>
        <taxon>Sar</taxon>
        <taxon>Alveolata</taxon>
        <taxon>Apicomplexa</taxon>
        <taxon>Aconoidasida</taxon>
        <taxon>Haemosporida</taxon>
        <taxon>Plasmodiidae</taxon>
        <taxon>Plasmodium</taxon>
        <taxon>Plasmodium (Laverania)</taxon>
    </lineage>
</organism>
<dbReference type="SUPFAM" id="SSF69349">
    <property type="entry name" value="Phage fibre proteins"/>
    <property type="match status" value="1"/>
</dbReference>
<dbReference type="InterPro" id="IPR003527">
    <property type="entry name" value="MAP_kinase_CS"/>
</dbReference>
<dbReference type="Pfam" id="PF00069">
    <property type="entry name" value="Pkinase"/>
    <property type="match status" value="1"/>
</dbReference>
<evidence type="ECO:0000256" key="4">
    <source>
        <dbReference type="ARBA" id="ARBA00022777"/>
    </source>
</evidence>
<dbReference type="PANTHER" id="PTHR24055">
    <property type="entry name" value="MITOGEN-ACTIVATED PROTEIN KINASE"/>
    <property type="match status" value="1"/>
</dbReference>
<reference evidence="11" key="1">
    <citation type="submission" date="2016-09" db="EMBL/GenBank/DDBJ databases">
        <authorList>
            <consortium name="Pathogen Informatics"/>
            <person name="Sun Q."/>
            <person name="Inoue M."/>
        </authorList>
    </citation>
    <scope>NUCLEOTIDE SEQUENCE</scope>
</reference>
<dbReference type="EC" id="2.7.11.24" evidence="7"/>
<evidence type="ECO:0000313" key="11">
    <source>
        <dbReference type="EMBL" id="SOV19065.1"/>
    </source>
</evidence>
<evidence type="ECO:0000256" key="1">
    <source>
        <dbReference type="ARBA" id="ARBA00022527"/>
    </source>
</evidence>
<name>A0ABY1UU23_9APIC</name>
<evidence type="ECO:0000256" key="8">
    <source>
        <dbReference type="SAM" id="Coils"/>
    </source>
</evidence>
<dbReference type="PROSITE" id="PS01351">
    <property type="entry name" value="MAPK"/>
    <property type="match status" value="1"/>
</dbReference>
<evidence type="ECO:0000256" key="3">
    <source>
        <dbReference type="ARBA" id="ARBA00022741"/>
    </source>
</evidence>
<comment type="cofactor">
    <cofactor evidence="7">
        <name>Mg(2+)</name>
        <dbReference type="ChEBI" id="CHEBI:18420"/>
    </cofactor>
</comment>
<evidence type="ECO:0000256" key="5">
    <source>
        <dbReference type="ARBA" id="ARBA00022840"/>
    </source>
</evidence>
<dbReference type="PROSITE" id="PS00107">
    <property type="entry name" value="PROTEIN_KINASE_ATP"/>
    <property type="match status" value="1"/>
</dbReference>
<keyword evidence="4 7" id="KW-0418">Kinase</keyword>
<proteinExistence type="inferred from homology"/>
<comment type="similarity">
    <text evidence="7">Belongs to the protein kinase superfamily. Ser/Thr protein kinase family. MAP kinase subfamily.</text>
</comment>
<dbReference type="CDD" id="cd07852">
    <property type="entry name" value="STKc_MAPK15-like"/>
    <property type="match status" value="1"/>
</dbReference>
<gene>
    <name evidence="11" type="ORF">PGABG01_1430200</name>
</gene>
<keyword evidence="5 6" id="KW-0067">ATP-binding</keyword>
<dbReference type="EMBL" id="LT969437">
    <property type="protein sequence ID" value="SOV19065.1"/>
    <property type="molecule type" value="Genomic_DNA"/>
</dbReference>
<feature type="binding site" evidence="6">
    <location>
        <position position="53"/>
    </location>
    <ligand>
        <name>ATP</name>
        <dbReference type="ChEBI" id="CHEBI:30616"/>
    </ligand>
</feature>
<feature type="coiled-coil region" evidence="8">
    <location>
        <begin position="529"/>
        <end position="556"/>
    </location>
</feature>
<evidence type="ECO:0000256" key="7">
    <source>
        <dbReference type="RuleBase" id="RU361165"/>
    </source>
</evidence>
<keyword evidence="7" id="KW-0460">Magnesium</keyword>
<dbReference type="Gene3D" id="1.10.510.10">
    <property type="entry name" value="Transferase(Phosphotransferase) domain 1"/>
    <property type="match status" value="1"/>
</dbReference>
<dbReference type="PROSITE" id="PS50011">
    <property type="entry name" value="PROTEIN_KINASE_DOM"/>
    <property type="match status" value="1"/>
</dbReference>
<keyword evidence="3 6" id="KW-0547">Nucleotide-binding</keyword>
<feature type="region of interest" description="Disordered" evidence="9">
    <location>
        <begin position="850"/>
        <end position="879"/>
    </location>
</feature>
<keyword evidence="8" id="KW-0175">Coiled coil</keyword>
<accession>A0ABY1UU23</accession>
<dbReference type="InterPro" id="IPR011009">
    <property type="entry name" value="Kinase-like_dom_sf"/>
</dbReference>
<dbReference type="SMART" id="SM00220">
    <property type="entry name" value="S_TKc"/>
    <property type="match status" value="1"/>
</dbReference>
<dbReference type="PROSITE" id="PS00108">
    <property type="entry name" value="PROTEIN_KINASE_ST"/>
    <property type="match status" value="1"/>
</dbReference>
<dbReference type="InterPro" id="IPR017441">
    <property type="entry name" value="Protein_kinase_ATP_BS"/>
</dbReference>
<evidence type="ECO:0000256" key="9">
    <source>
        <dbReference type="SAM" id="MobiDB-lite"/>
    </source>
</evidence>
<evidence type="ECO:0000259" key="10">
    <source>
        <dbReference type="PROSITE" id="PS50011"/>
    </source>
</evidence>
<evidence type="ECO:0000256" key="6">
    <source>
        <dbReference type="PROSITE-ProRule" id="PRU10141"/>
    </source>
</evidence>
<comment type="catalytic activity">
    <reaction evidence="7">
        <text>L-threonyl-[protein] + ATP = O-phospho-L-threonyl-[protein] + ADP + H(+)</text>
        <dbReference type="Rhea" id="RHEA:46608"/>
        <dbReference type="Rhea" id="RHEA-COMP:11060"/>
        <dbReference type="Rhea" id="RHEA-COMP:11605"/>
        <dbReference type="ChEBI" id="CHEBI:15378"/>
        <dbReference type="ChEBI" id="CHEBI:30013"/>
        <dbReference type="ChEBI" id="CHEBI:30616"/>
        <dbReference type="ChEBI" id="CHEBI:61977"/>
        <dbReference type="ChEBI" id="CHEBI:456216"/>
        <dbReference type="EC" id="2.7.11.24"/>
    </reaction>
</comment>
<keyword evidence="1 7" id="KW-0723">Serine/threonine-protein kinase</keyword>
<dbReference type="InterPro" id="IPR008271">
    <property type="entry name" value="Ser/Thr_kinase_AS"/>
</dbReference>
<sequence length="879" mass="103495">MPKEDCKTEKNIDSIDENVLKKYDILKKVGKGAYGVVFKGRCKKNRNIVAVKKIFGAFQNCTDAQRTFREIIFLYELNGHDNIIKLMDVIKAKNDYDIYLIFDFMETDLHEVIKADLLEDIHKKYIIYQLLRALKYIHSGGLLHRDIKPSNILVNSECHIKVADFGLARTISTHINENKIHVLTDYVATRWYRAPEILLGSTNYSQGVDMWSLGCIMGELLSGKPLFTGNSTMNQLEKIIQVIGKPDKKDIEDIRSSFAETIISSFVDLKKKNLKDICYKASNESLDLLQQLLQFNPSKRISAENALKHKYVEEFHSIIDEPICRHIITVPINDNAKYKVNFYRDIVYFIIMRKKKIYSNELKQAEKYKKHEKKDEYYKREKLKKKKATVQNNKVHMKDKEYNHKMICSQGNTYEDIKDDQKKYKIYEDTHVDTSKQMDCLNIDHVFHNSSDISYDDKRKKTKLESVYKEIKKKNSMENVHCKDEKRKVFYEDRKKESITNFTTTTTVSKSDDEEMEMSQMEISGQRKEQMEGQRKEQMEEQIEEQIKEIQNNISKISIGSNTISSTISGTEPNSRHNFNNNKSVESFYTKERKNNDTLFHANKKFIFSKEKNKIKNYNLEKKNSKYKASSGFKKSYEKEKNMHHYFETKCSRTPLGKKDGKNYYHSMEDKRNRKYEDGSNKKYVDGSNKKYVDGSNKKYVDGSNKKYVDGSNKKYVDGSSKKYTSSSNKKYIHNNNHFNNNYYHYSRRGSLKSLNKEEDSCPQRTCKNTAKLHIPKVINKITKPLNTLSRNYYNKDEEKKYMSNSTLKKEVKKKIRRHLIDNENKKSQGMIDYDSNHIVNKTEKNHSKINFKYDEKKKTEEKSVSNTERKRYQDTNTT</sequence>
<keyword evidence="2 7" id="KW-0808">Transferase</keyword>
<dbReference type="InterPro" id="IPR050117">
    <property type="entry name" value="MAPK"/>
</dbReference>
<dbReference type="Gene3D" id="3.30.200.20">
    <property type="entry name" value="Phosphorylase Kinase, domain 1"/>
    <property type="match status" value="1"/>
</dbReference>
<evidence type="ECO:0000256" key="2">
    <source>
        <dbReference type="ARBA" id="ARBA00022679"/>
    </source>
</evidence>
<evidence type="ECO:0000313" key="12">
    <source>
        <dbReference type="Proteomes" id="UP000831156"/>
    </source>
</evidence>
<dbReference type="SUPFAM" id="SSF56112">
    <property type="entry name" value="Protein kinase-like (PK-like)"/>
    <property type="match status" value="1"/>
</dbReference>
<comment type="activity regulation">
    <text evidence="7">Activated by threonine and tyrosine phosphorylation.</text>
</comment>
<dbReference type="InterPro" id="IPR000719">
    <property type="entry name" value="Prot_kinase_dom"/>
</dbReference>
<dbReference type="Proteomes" id="UP000831156">
    <property type="component" value="Chromosome 14"/>
</dbReference>
<protein>
    <recommendedName>
        <fullName evidence="7">Mitogen-activated protein kinase</fullName>
        <ecNumber evidence="7">2.7.11.24</ecNumber>
    </recommendedName>
</protein>
<feature type="domain" description="Protein kinase" evidence="10">
    <location>
        <begin position="23"/>
        <end position="312"/>
    </location>
</feature>
<dbReference type="GO" id="GO:0016301">
    <property type="term" value="F:kinase activity"/>
    <property type="evidence" value="ECO:0007669"/>
    <property type="project" value="UniProtKB-KW"/>
</dbReference>